<feature type="region of interest" description="Disordered" evidence="1">
    <location>
        <begin position="1"/>
        <end position="58"/>
    </location>
</feature>
<keyword evidence="3" id="KW-1185">Reference proteome</keyword>
<sequence>MDSSPVLGQQSQNKIRSDFERVKNEQNKRQMDPKPNKPLASSRLLNKDIENKDPAELGRKAPLQAGISKLPVLAKSLCLQTPSHFKQSHLRWEEKPLVGKAKKIKPCTRPIPFNLSKPKNAKIETKNQLSVAASTSKTHANKPDGRMLNAKHTKHQAALSSNRDSTEDVWKHHGKAAKKESHLPEQSGLSNTLKKSDGFSNSTSSSSSSTMTGKADISSVQASLGAELKLESIKLLSLKETSTNSLTAQNSEPIDVQKPPNEIKDNFLPDRSALLSILRNEGVDVSSRAPATQQSKPYSYQPQRVSVMKGRQKPAPSTAGLVRRGHFSPDPAALQSILLTEGVKAGGPMGTTPRNSICPPGRGTSIYTAQRVPVRKIPAELTGGPVAALKKTPQTKWTPQRIPNPSYQPMSAMKWHPSAQRSLHNSPGFKSCKSTLKKEEVVQRLFCDAEDAVDEDLDAKNGQRQLPVKASSKKVLFEEKSTSSDSSEEEEKQETFLPPPRESVIFMSTGKKLFRVSRFDDTERSDQKDQQGPVLDPQNEPKEHSETSGGSEPIRLIIPSAQRVQKDLIVQKPCSRSPAVAFLRKHFPPPEELRMDEEVAFITSLSFPSSNTCPPPRPRCENPLALILHFNESTKFVPIGLDPCSGLSPRCSSLHA</sequence>
<protein>
    <submittedName>
        <fullName evidence="2">Uncharacterized protein</fullName>
    </submittedName>
</protein>
<feature type="compositionally biased region" description="Low complexity" evidence="1">
    <location>
        <begin position="200"/>
        <end position="210"/>
    </location>
</feature>
<proteinExistence type="predicted"/>
<feature type="compositionally biased region" description="Polar residues" evidence="1">
    <location>
        <begin position="1"/>
        <end position="14"/>
    </location>
</feature>
<dbReference type="OrthoDB" id="8722817at2759"/>
<feature type="region of interest" description="Disordered" evidence="1">
    <location>
        <begin position="284"/>
        <end position="326"/>
    </location>
</feature>
<feature type="compositionally biased region" description="Basic and acidic residues" evidence="1">
    <location>
        <begin position="164"/>
        <end position="183"/>
    </location>
</feature>
<feature type="compositionally biased region" description="Basic and acidic residues" evidence="1">
    <location>
        <begin position="517"/>
        <end position="529"/>
    </location>
</feature>
<accession>A0A3S2PM60</accession>
<feature type="region of interest" description="Disordered" evidence="1">
    <location>
        <begin position="151"/>
        <end position="214"/>
    </location>
</feature>
<evidence type="ECO:0000256" key="1">
    <source>
        <dbReference type="SAM" id="MobiDB-lite"/>
    </source>
</evidence>
<feature type="compositionally biased region" description="Polar residues" evidence="1">
    <location>
        <begin position="289"/>
        <end position="304"/>
    </location>
</feature>
<feature type="region of interest" description="Disordered" evidence="1">
    <location>
        <begin position="475"/>
        <end position="502"/>
    </location>
</feature>
<feature type="compositionally biased region" description="Basic and acidic residues" evidence="1">
    <location>
        <begin position="45"/>
        <end position="58"/>
    </location>
</feature>
<gene>
    <name evidence="2" type="ORF">OJAV_G00064930</name>
</gene>
<evidence type="ECO:0000313" key="2">
    <source>
        <dbReference type="EMBL" id="RVE70430.1"/>
    </source>
</evidence>
<dbReference type="Proteomes" id="UP000283210">
    <property type="component" value="Chromosome 7"/>
</dbReference>
<evidence type="ECO:0000313" key="3">
    <source>
        <dbReference type="Proteomes" id="UP000283210"/>
    </source>
</evidence>
<dbReference type="EMBL" id="CM012443">
    <property type="protein sequence ID" value="RVE70430.1"/>
    <property type="molecule type" value="Genomic_DNA"/>
</dbReference>
<reference evidence="2 3" key="1">
    <citation type="submission" date="2018-11" db="EMBL/GenBank/DDBJ databases">
        <authorList>
            <person name="Lopez-Roques C."/>
            <person name="Donnadieu C."/>
            <person name="Bouchez O."/>
            <person name="Klopp C."/>
            <person name="Cabau C."/>
            <person name="Zahm M."/>
        </authorList>
    </citation>
    <scope>NUCLEOTIDE SEQUENCE [LARGE SCALE GENOMIC DNA]</scope>
    <source>
        <strain evidence="2">RS831</strain>
        <tissue evidence="2">Whole body</tissue>
    </source>
</reference>
<name>A0A3S2PM60_ORYJA</name>
<dbReference type="AlphaFoldDB" id="A0A3S2PM60"/>
<feature type="compositionally biased region" description="Basic and acidic residues" evidence="1">
    <location>
        <begin position="15"/>
        <end position="35"/>
    </location>
</feature>
<feature type="region of interest" description="Disordered" evidence="1">
    <location>
        <begin position="517"/>
        <end position="555"/>
    </location>
</feature>
<reference evidence="2 3" key="2">
    <citation type="submission" date="2019-01" db="EMBL/GenBank/DDBJ databases">
        <title>A chromosome length genome reference of the Java medaka (oryzias javanicus).</title>
        <authorList>
            <person name="Herpin A."/>
            <person name="Takehana Y."/>
            <person name="Naruse K."/>
            <person name="Ansai S."/>
            <person name="Kawaguchi M."/>
        </authorList>
    </citation>
    <scope>NUCLEOTIDE SEQUENCE [LARGE SCALE GENOMIC DNA]</scope>
    <source>
        <strain evidence="2">RS831</strain>
        <tissue evidence="2">Whole body</tissue>
    </source>
</reference>
<organism evidence="2 3">
    <name type="scientific">Oryzias javanicus</name>
    <name type="common">Javanese ricefish</name>
    <name type="synonym">Aplocheilus javanicus</name>
    <dbReference type="NCBI Taxonomy" id="123683"/>
    <lineage>
        <taxon>Eukaryota</taxon>
        <taxon>Metazoa</taxon>
        <taxon>Chordata</taxon>
        <taxon>Craniata</taxon>
        <taxon>Vertebrata</taxon>
        <taxon>Euteleostomi</taxon>
        <taxon>Actinopterygii</taxon>
        <taxon>Neopterygii</taxon>
        <taxon>Teleostei</taxon>
        <taxon>Neoteleostei</taxon>
        <taxon>Acanthomorphata</taxon>
        <taxon>Ovalentaria</taxon>
        <taxon>Atherinomorphae</taxon>
        <taxon>Beloniformes</taxon>
        <taxon>Adrianichthyidae</taxon>
        <taxon>Oryziinae</taxon>
        <taxon>Oryzias</taxon>
    </lineage>
</organism>